<accession>A0A9X0CE63</accession>
<evidence type="ECO:0000256" key="3">
    <source>
        <dbReference type="ARBA" id="ARBA00022840"/>
    </source>
</evidence>
<organism evidence="6 7">
    <name type="scientific">Desmophyllum pertusum</name>
    <dbReference type="NCBI Taxonomy" id="174260"/>
    <lineage>
        <taxon>Eukaryota</taxon>
        <taxon>Metazoa</taxon>
        <taxon>Cnidaria</taxon>
        <taxon>Anthozoa</taxon>
        <taxon>Hexacorallia</taxon>
        <taxon>Scleractinia</taxon>
        <taxon>Caryophylliina</taxon>
        <taxon>Caryophylliidae</taxon>
        <taxon>Desmophyllum</taxon>
    </lineage>
</organism>
<gene>
    <name evidence="6" type="ORF">OS493_019298</name>
</gene>
<comment type="caution">
    <text evidence="6">The sequence shown here is derived from an EMBL/GenBank/DDBJ whole genome shotgun (WGS) entry which is preliminary data.</text>
</comment>
<evidence type="ECO:0000256" key="1">
    <source>
        <dbReference type="ARBA" id="ARBA00004167"/>
    </source>
</evidence>
<proteinExistence type="predicted"/>
<dbReference type="EMBL" id="MU827788">
    <property type="protein sequence ID" value="KAJ7331704.1"/>
    <property type="molecule type" value="Genomic_DNA"/>
</dbReference>
<dbReference type="AlphaFoldDB" id="A0A9X0CE63"/>
<dbReference type="Gene3D" id="2.60.40.1770">
    <property type="entry name" value="ephrin a2 ectodomain"/>
    <property type="match status" value="1"/>
</dbReference>
<dbReference type="Proteomes" id="UP001163046">
    <property type="component" value="Unassembled WGS sequence"/>
</dbReference>
<sequence>MDVGVVGSGAGGGCLAVVDGDGSSPSLITASSEVELFSPFRKGVVPKAKGIYLAFLDQGVCMAIQKVVISYRFCSERGSTLVRFPRTVAPANDSDLIEQAGECTDKNSVNKVKLSGVCLSNGEWNISDALKCLCNTGYELIMDLWLHWNAKNVQVVLTSIPSAIPNVFNVLQTQLLIRRETDCTCDKGFYESTDLGDCKALPYAPLNENATIVKATYVVISWHRSPDDNGMLRYAVDCFRCKYKKSQELQGVVWPTSAIFSKER</sequence>
<dbReference type="PANTHER" id="PTHR46877:SF14">
    <property type="entry name" value="RECEPTOR PROTEIN-TYROSINE KINASE"/>
    <property type="match status" value="1"/>
</dbReference>
<name>A0A9X0CE63_9CNID</name>
<dbReference type="InterPro" id="IPR050449">
    <property type="entry name" value="Ephrin_rcpt_TKs"/>
</dbReference>
<keyword evidence="3" id="KW-0067">ATP-binding</keyword>
<dbReference type="Gene3D" id="2.60.120.260">
    <property type="entry name" value="Galactose-binding domain-like"/>
    <property type="match status" value="1"/>
</dbReference>
<keyword evidence="2" id="KW-0547">Nucleotide-binding</keyword>
<dbReference type="OrthoDB" id="5990031at2759"/>
<evidence type="ECO:0000313" key="7">
    <source>
        <dbReference type="Proteomes" id="UP001163046"/>
    </source>
</evidence>
<evidence type="ECO:0000256" key="2">
    <source>
        <dbReference type="ARBA" id="ARBA00022741"/>
    </source>
</evidence>
<keyword evidence="4" id="KW-0472">Membrane</keyword>
<evidence type="ECO:0000256" key="4">
    <source>
        <dbReference type="ARBA" id="ARBA00023136"/>
    </source>
</evidence>
<dbReference type="GO" id="GO:0005886">
    <property type="term" value="C:plasma membrane"/>
    <property type="evidence" value="ECO:0007669"/>
    <property type="project" value="TreeGrafter"/>
</dbReference>
<keyword evidence="5" id="KW-0675">Receptor</keyword>
<dbReference type="GO" id="GO:0005524">
    <property type="term" value="F:ATP binding"/>
    <property type="evidence" value="ECO:0007669"/>
    <property type="project" value="UniProtKB-KW"/>
</dbReference>
<dbReference type="SUPFAM" id="SSF49785">
    <property type="entry name" value="Galactose-binding domain-like"/>
    <property type="match status" value="1"/>
</dbReference>
<dbReference type="Pfam" id="PF25599">
    <property type="entry name" value="Ephrin_CRD"/>
    <property type="match status" value="1"/>
</dbReference>
<dbReference type="PANTHER" id="PTHR46877">
    <property type="entry name" value="EPH RECEPTOR A5"/>
    <property type="match status" value="1"/>
</dbReference>
<reference evidence="6" key="1">
    <citation type="submission" date="2023-01" db="EMBL/GenBank/DDBJ databases">
        <title>Genome assembly of the deep-sea coral Lophelia pertusa.</title>
        <authorList>
            <person name="Herrera S."/>
            <person name="Cordes E."/>
        </authorList>
    </citation>
    <scope>NUCLEOTIDE SEQUENCE</scope>
    <source>
        <strain evidence="6">USNM1676648</strain>
        <tissue evidence="6">Polyp</tissue>
    </source>
</reference>
<protein>
    <submittedName>
        <fullName evidence="6">Uncharacterized protein</fullName>
    </submittedName>
</protein>
<evidence type="ECO:0000313" key="6">
    <source>
        <dbReference type="EMBL" id="KAJ7331704.1"/>
    </source>
</evidence>
<comment type="subcellular location">
    <subcellularLocation>
        <location evidence="1">Membrane</location>
        <topology evidence="1">Single-pass membrane protein</topology>
    </subcellularLocation>
</comment>
<evidence type="ECO:0000256" key="5">
    <source>
        <dbReference type="ARBA" id="ARBA00023170"/>
    </source>
</evidence>
<keyword evidence="7" id="KW-1185">Reference proteome</keyword>
<dbReference type="InterPro" id="IPR008979">
    <property type="entry name" value="Galactose-bd-like_sf"/>
</dbReference>